<evidence type="ECO:0000313" key="2">
    <source>
        <dbReference type="EMBL" id="QJA81050.1"/>
    </source>
</evidence>
<proteinExistence type="predicted"/>
<organism evidence="2">
    <name type="scientific">viral metagenome</name>
    <dbReference type="NCBI Taxonomy" id="1070528"/>
    <lineage>
        <taxon>unclassified sequences</taxon>
        <taxon>metagenomes</taxon>
        <taxon>organismal metagenomes</taxon>
    </lineage>
</organism>
<protein>
    <recommendedName>
        <fullName evidence="3">Portal protein</fullName>
    </recommendedName>
</protein>
<name>A0A6M3KGY4_9ZZZZ</name>
<dbReference type="AlphaFoldDB" id="A0A6M3KGY4"/>
<sequence length="584" mass="65760">MNLKDKEARRHLIDMVDHSRKKLEDVRQARRRLLDRAKGSEWFPSEERAPINQMAQQEWALVQHLAGGDPKALVLPGGTGMEATAYEQTLAINAVAQRLNLRRKFRRLVQDALYGVGICRIGMVRGRNIPIREIAPELDEEGEVGIGKLEVQVISLESWVHDCQADCIEEREFCGHAYWVDKEDIDQYLPGVKTADLQVEEKRWIDEHGHEMAGAISRGVDGEGQSGFRDKYWLWDLWVPKENMIITTPVNGTGAIANVRSWSSRPGGPYLFLYYRELPDQAIPLSIQADLALVHDSLNSTFRKLIDQTREAKTVLGFKPGHEGDAENVRDASSRQIVQMRDPSSVQEFNFNGPDQSLLGMLLQTRELASIIGGNTDVLAGLGVQAPTATQEQMVTETAGGKVRLHEVDTADFYVEVFEAIRWYLYHEQMEPIPIVGQVEGTDIRFSQTFNAAKAQAMPGRFNSFLLKIEPYTGIYRSPEQRFNALLMLWERLIMPGVQLGVLDKTPDMERLLEIAAQYLDMPEVRTLLREVAPEEQSMMGEDSARQSPTTTRNYVRRSAPGPTRSGNAMQALQMMGARGNGQA</sequence>
<dbReference type="EMBL" id="MT142445">
    <property type="protein sequence ID" value="QJA81050.1"/>
    <property type="molecule type" value="Genomic_DNA"/>
</dbReference>
<reference evidence="2" key="1">
    <citation type="submission" date="2020-03" db="EMBL/GenBank/DDBJ databases">
        <title>The deep terrestrial virosphere.</title>
        <authorList>
            <person name="Holmfeldt K."/>
            <person name="Nilsson E."/>
            <person name="Simone D."/>
            <person name="Lopez-Fernandez M."/>
            <person name="Wu X."/>
            <person name="de Brujin I."/>
            <person name="Lundin D."/>
            <person name="Andersson A."/>
            <person name="Bertilsson S."/>
            <person name="Dopson M."/>
        </authorList>
    </citation>
    <scope>NUCLEOTIDE SEQUENCE</scope>
    <source>
        <strain evidence="2">MM415A00602</strain>
    </source>
</reference>
<feature type="region of interest" description="Disordered" evidence="1">
    <location>
        <begin position="535"/>
        <end position="584"/>
    </location>
</feature>
<evidence type="ECO:0000256" key="1">
    <source>
        <dbReference type="SAM" id="MobiDB-lite"/>
    </source>
</evidence>
<evidence type="ECO:0008006" key="3">
    <source>
        <dbReference type="Google" id="ProtNLM"/>
    </source>
</evidence>
<accession>A0A6M3KGY4</accession>
<gene>
    <name evidence="2" type="ORF">MM415A00602_0004</name>
</gene>